<dbReference type="PRINTS" id="PR00380">
    <property type="entry name" value="KINESINHEAVY"/>
</dbReference>
<keyword evidence="6 10" id="KW-0175">Coiled coil</keyword>
<dbReference type="AlphaFoldDB" id="A0A1G4J9T9"/>
<feature type="coiled-coil region" evidence="10">
    <location>
        <begin position="445"/>
        <end position="472"/>
    </location>
</feature>
<keyword evidence="5 9" id="KW-0067">ATP-binding</keyword>
<dbReference type="GO" id="GO:0090307">
    <property type="term" value="P:mitotic spindle assembly"/>
    <property type="evidence" value="ECO:0007669"/>
    <property type="project" value="UniProtKB-ARBA"/>
</dbReference>
<evidence type="ECO:0000256" key="7">
    <source>
        <dbReference type="ARBA" id="ARBA00023175"/>
    </source>
</evidence>
<comment type="subcellular location">
    <subcellularLocation>
        <location evidence="1">Cytoplasm</location>
        <location evidence="1">Cytoskeleton</location>
    </subcellularLocation>
</comment>
<dbReference type="Pfam" id="PF00225">
    <property type="entry name" value="Kinesin"/>
    <property type="match status" value="1"/>
</dbReference>
<dbReference type="PROSITE" id="PS50067">
    <property type="entry name" value="KINESIN_MOTOR_2"/>
    <property type="match status" value="1"/>
</dbReference>
<keyword evidence="2" id="KW-0963">Cytoplasm</keyword>
<protein>
    <submittedName>
        <fullName evidence="12">LAMI_0D02652g1_1</fullName>
    </submittedName>
</protein>
<proteinExistence type="inferred from homology"/>
<dbReference type="GO" id="GO:0008574">
    <property type="term" value="F:plus-end-directed microtubule motor activity"/>
    <property type="evidence" value="ECO:0007669"/>
    <property type="project" value="UniProtKB-ARBA"/>
</dbReference>
<accession>A0A1G4J9T9</accession>
<evidence type="ECO:0000256" key="6">
    <source>
        <dbReference type="ARBA" id="ARBA00023054"/>
    </source>
</evidence>
<evidence type="ECO:0000256" key="3">
    <source>
        <dbReference type="ARBA" id="ARBA00022701"/>
    </source>
</evidence>
<evidence type="ECO:0000256" key="8">
    <source>
        <dbReference type="ARBA" id="ARBA00023212"/>
    </source>
</evidence>
<evidence type="ECO:0000259" key="11">
    <source>
        <dbReference type="PROSITE" id="PS50067"/>
    </source>
</evidence>
<evidence type="ECO:0000256" key="1">
    <source>
        <dbReference type="ARBA" id="ARBA00004245"/>
    </source>
</evidence>
<evidence type="ECO:0000313" key="13">
    <source>
        <dbReference type="Proteomes" id="UP000191024"/>
    </source>
</evidence>
<dbReference type="InterPro" id="IPR001752">
    <property type="entry name" value="Kinesin_motor_dom"/>
</dbReference>
<dbReference type="CDD" id="cd01370">
    <property type="entry name" value="KISc_KIP3_like"/>
    <property type="match status" value="1"/>
</dbReference>
<dbReference type="Gene3D" id="3.40.850.10">
    <property type="entry name" value="Kinesin motor domain"/>
    <property type="match status" value="1"/>
</dbReference>
<dbReference type="InterPro" id="IPR036961">
    <property type="entry name" value="Kinesin_motor_dom_sf"/>
</dbReference>
<evidence type="ECO:0000256" key="5">
    <source>
        <dbReference type="ARBA" id="ARBA00022840"/>
    </source>
</evidence>
<dbReference type="Proteomes" id="UP000191024">
    <property type="component" value="Chromosome D"/>
</dbReference>
<dbReference type="GO" id="GO:0035371">
    <property type="term" value="C:microtubule plus-end"/>
    <property type="evidence" value="ECO:0007669"/>
    <property type="project" value="UniProtKB-ARBA"/>
</dbReference>
<reference evidence="12 13" key="1">
    <citation type="submission" date="2016-03" db="EMBL/GenBank/DDBJ databases">
        <authorList>
            <person name="Devillers H."/>
        </authorList>
    </citation>
    <scope>NUCLEOTIDE SEQUENCE [LARGE SCALE GENOMIC DNA]</scope>
    <source>
        <strain evidence="12">CBS 11717</strain>
    </source>
</reference>
<evidence type="ECO:0000256" key="4">
    <source>
        <dbReference type="ARBA" id="ARBA00022741"/>
    </source>
</evidence>
<evidence type="ECO:0000256" key="10">
    <source>
        <dbReference type="SAM" id="Coils"/>
    </source>
</evidence>
<evidence type="ECO:0000256" key="9">
    <source>
        <dbReference type="PROSITE-ProRule" id="PRU00283"/>
    </source>
</evidence>
<dbReference type="GO" id="GO:0005524">
    <property type="term" value="F:ATP binding"/>
    <property type="evidence" value="ECO:0007669"/>
    <property type="project" value="UniProtKB-UniRule"/>
</dbReference>
<name>A0A1G4J9T9_9SACH</name>
<dbReference type="InterPro" id="IPR027640">
    <property type="entry name" value="Kinesin-like_fam"/>
</dbReference>
<keyword evidence="8" id="KW-0206">Cytoskeleton</keyword>
<keyword evidence="7 9" id="KW-0505">Motor protein</keyword>
<feature type="domain" description="Kinesin motor" evidence="11">
    <location>
        <begin position="15"/>
        <end position="430"/>
    </location>
</feature>
<evidence type="ECO:0000256" key="2">
    <source>
        <dbReference type="ARBA" id="ARBA00022490"/>
    </source>
</evidence>
<dbReference type="PANTHER" id="PTHR47968">
    <property type="entry name" value="CENTROMERE PROTEIN E"/>
    <property type="match status" value="1"/>
</dbReference>
<dbReference type="SMART" id="SM00129">
    <property type="entry name" value="KISc"/>
    <property type="match status" value="1"/>
</dbReference>
<dbReference type="GO" id="GO:0061673">
    <property type="term" value="C:mitotic spindle astral microtubule"/>
    <property type="evidence" value="ECO:0007669"/>
    <property type="project" value="UniProtKB-ARBA"/>
</dbReference>
<dbReference type="InterPro" id="IPR027417">
    <property type="entry name" value="P-loop_NTPase"/>
</dbReference>
<dbReference type="GO" id="GO:0051656">
    <property type="term" value="P:establishment of organelle localization"/>
    <property type="evidence" value="ECO:0007669"/>
    <property type="project" value="UniProtKB-ARBA"/>
</dbReference>
<dbReference type="PANTHER" id="PTHR47968:SF13">
    <property type="entry name" value="KINESIN-LIKE PROTEIN KIF19 ISOFORM X1"/>
    <property type="match status" value="1"/>
</dbReference>
<dbReference type="FunFam" id="3.40.850.10:FF:000090">
    <property type="entry name" value="Kinesin-like protein"/>
    <property type="match status" value="1"/>
</dbReference>
<feature type="binding site" evidence="9">
    <location>
        <begin position="183"/>
        <end position="190"/>
    </location>
    <ligand>
        <name>ATP</name>
        <dbReference type="ChEBI" id="CHEBI:30616"/>
    </ligand>
</feature>
<dbReference type="GO" id="GO:0010970">
    <property type="term" value="P:transport along microtubule"/>
    <property type="evidence" value="ECO:0007669"/>
    <property type="project" value="UniProtKB-ARBA"/>
</dbReference>
<evidence type="ECO:0000313" key="12">
    <source>
        <dbReference type="EMBL" id="SCU86560.1"/>
    </source>
</evidence>
<dbReference type="EMBL" id="LT598463">
    <property type="protein sequence ID" value="SCU86560.1"/>
    <property type="molecule type" value="Genomic_DNA"/>
</dbReference>
<dbReference type="GO" id="GO:0008017">
    <property type="term" value="F:microtubule binding"/>
    <property type="evidence" value="ECO:0007669"/>
    <property type="project" value="InterPro"/>
</dbReference>
<keyword evidence="3" id="KW-0493">Microtubule</keyword>
<dbReference type="GO" id="GO:0033047">
    <property type="term" value="P:regulation of mitotic sister chromatid segregation"/>
    <property type="evidence" value="ECO:0007669"/>
    <property type="project" value="UniProtKB-ARBA"/>
</dbReference>
<dbReference type="GO" id="GO:0070462">
    <property type="term" value="P:plus-end specific microtubule depolymerization"/>
    <property type="evidence" value="ECO:0007669"/>
    <property type="project" value="UniProtKB-ARBA"/>
</dbReference>
<sequence>MPEESSQPCETRQSSIVVAVRVRPFTATEEAHLVSNGGPVHNYQLGDTNLTLPGVEPQASAHPISIGPGRFKPHGLRRILECVDDKMLVFDPAESNPLSRISETVLNSLGSAPSGNGSSGASGTAAAAAAARHGTGRRNGEQKFVFDKVFGVNSTQLEIYEETTQPLLDAVLDGFNSTVFAYGATGCGKTYTVSGTPDHPGLVFLTMQELFQRIESLQDSKRFELSASYLEIYNESIRDLLNPEMPPKKLVLREDVNRRITVANLSHHPLTNVQEVMDLVVRGNLCRTTSATDANETSSRSHAVLQVHITQRNRTAEITENHKFAALSIIDLAGSERASATKNRGERLHEGANINRSLLALGNCINALCVQGRRGTGCHVPYRDSKLTRLLKFSLGGNCKTVMIVCVSPSSSHYDETLNTLKYATRAKEIKTKVIRNQQSLDRHVGSYLKLITEQRQEIDELRRRERRMIELQLTQYKISREKVQLAIWDKVQVLQDNYRILEKFRHAKLKKSLTLCKRRYLQLLQMEVSVLLNRIEKNSDLFQDCSGIYDQLSEKIVDLERSFDATDDLDAALTNSREVDLTKLQEMEGWLENSDLHLYDTLLAGVSDAVKNDILVNSSVLMEKLLQDPLLTDRAKFLSTALLADDDGADSGDSLDHQLHAALRTLVQIDDEFERFAENVNLSTTMDLGGSFPADQTLRRFVASPRISKIRSNAALPAQRRPYKNNKKVRWSEPTIVEPTVVENEPSMIVDDDNTNTTEVNDNTILDPEEDVSMQDVPRGSETIDYEMNSPRGGIKPRKVSLTKTTLLRGR</sequence>
<dbReference type="STRING" id="1230905.A0A1G4J9T9"/>
<comment type="similarity">
    <text evidence="9">Belongs to the TRAFAC class myosin-kinesin ATPase superfamily. Kinesin family.</text>
</comment>
<dbReference type="GO" id="GO:0005634">
    <property type="term" value="C:nucleus"/>
    <property type="evidence" value="ECO:0007669"/>
    <property type="project" value="UniProtKB-ARBA"/>
</dbReference>
<dbReference type="SUPFAM" id="SSF52540">
    <property type="entry name" value="P-loop containing nucleoside triphosphate hydrolases"/>
    <property type="match status" value="1"/>
</dbReference>
<keyword evidence="4 9" id="KW-0547">Nucleotide-binding</keyword>
<dbReference type="OrthoDB" id="3176171at2759"/>
<keyword evidence="13" id="KW-1185">Reference proteome</keyword>
<organism evidence="12 13">
    <name type="scientific">Lachancea mirantina</name>
    <dbReference type="NCBI Taxonomy" id="1230905"/>
    <lineage>
        <taxon>Eukaryota</taxon>
        <taxon>Fungi</taxon>
        <taxon>Dikarya</taxon>
        <taxon>Ascomycota</taxon>
        <taxon>Saccharomycotina</taxon>
        <taxon>Saccharomycetes</taxon>
        <taxon>Saccharomycetales</taxon>
        <taxon>Saccharomycetaceae</taxon>
        <taxon>Lachancea</taxon>
    </lineage>
</organism>
<gene>
    <name evidence="12" type="ORF">LAMI_0D02652G</name>
</gene>